<organism evidence="2 3">
    <name type="scientific">Haloplanus rallus</name>
    <dbReference type="NCBI Taxonomy" id="1816183"/>
    <lineage>
        <taxon>Archaea</taxon>
        <taxon>Methanobacteriati</taxon>
        <taxon>Methanobacteriota</taxon>
        <taxon>Stenosarchaea group</taxon>
        <taxon>Halobacteria</taxon>
        <taxon>Halobacteriales</taxon>
        <taxon>Haloferacaceae</taxon>
        <taxon>Haloplanus</taxon>
    </lineage>
</organism>
<dbReference type="OrthoDB" id="275825at2157"/>
<evidence type="ECO:0000259" key="1">
    <source>
        <dbReference type="Pfam" id="PF05050"/>
    </source>
</evidence>
<name>A0A6B9F5Y6_9EURY</name>
<dbReference type="AlphaFoldDB" id="A0A6B9F5Y6"/>
<keyword evidence="3" id="KW-1185">Reference proteome</keyword>
<dbReference type="NCBIfam" id="TIGR01444">
    <property type="entry name" value="fkbM_fam"/>
    <property type="match status" value="1"/>
</dbReference>
<dbReference type="Pfam" id="PF05050">
    <property type="entry name" value="Methyltransf_21"/>
    <property type="match status" value="1"/>
</dbReference>
<protein>
    <submittedName>
        <fullName evidence="2">FkbM family methyltransferase</fullName>
    </submittedName>
</protein>
<proteinExistence type="predicted"/>
<dbReference type="PANTHER" id="PTHR34203:SF15">
    <property type="entry name" value="SLL1173 PROTEIN"/>
    <property type="match status" value="1"/>
</dbReference>
<dbReference type="Gene3D" id="3.40.50.150">
    <property type="entry name" value="Vaccinia Virus protein VP39"/>
    <property type="match status" value="1"/>
</dbReference>
<dbReference type="GeneID" id="43369564"/>
<dbReference type="PANTHER" id="PTHR34203">
    <property type="entry name" value="METHYLTRANSFERASE, FKBM FAMILY PROTEIN"/>
    <property type="match status" value="1"/>
</dbReference>
<dbReference type="KEGG" id="hra:EI982_08465"/>
<dbReference type="Proteomes" id="UP000428325">
    <property type="component" value="Chromosome"/>
</dbReference>
<gene>
    <name evidence="2" type="ORF">EI982_08465</name>
</gene>
<sequence length="272" mass="30750">MSLVSRAYRVLTEEGPISLVRKGSKYLFENSYWKFKKRYTLSTNNTEILFSAPDMTVVERNKTRFFSENNIIGEIIQELDRDDVFYDIGANTGLYTLFAAKNCSMVVSFEPYPPNYELLKRDISQNGISNVEVYEIALSDSNGTISFEQPVEDDVGYGSSSIVDSDTSSSIEVPTRTGDDLISENNLPIPNIVKIDVEGSEPLVIDGLEDTLSDSDCRLVYCEVHIKKVDRRPSIYDFDTDLDDIKSQLREYGFTVEEVENRGGEVFIKGNK</sequence>
<dbReference type="EMBL" id="CP034345">
    <property type="protein sequence ID" value="QGX94822.1"/>
    <property type="molecule type" value="Genomic_DNA"/>
</dbReference>
<keyword evidence="2" id="KW-0489">Methyltransferase</keyword>
<dbReference type="GO" id="GO:0008168">
    <property type="term" value="F:methyltransferase activity"/>
    <property type="evidence" value="ECO:0007669"/>
    <property type="project" value="UniProtKB-KW"/>
</dbReference>
<keyword evidence="2" id="KW-0808">Transferase</keyword>
<dbReference type="GO" id="GO:0032259">
    <property type="term" value="P:methylation"/>
    <property type="evidence" value="ECO:0007669"/>
    <property type="project" value="UniProtKB-KW"/>
</dbReference>
<evidence type="ECO:0000313" key="2">
    <source>
        <dbReference type="EMBL" id="QGX94822.1"/>
    </source>
</evidence>
<reference evidence="2 3" key="1">
    <citation type="submission" date="2018-12" db="EMBL/GenBank/DDBJ databases">
        <title>Complete genome sequence of Haloplanus rallus MBLA0036.</title>
        <authorList>
            <person name="Nam Y.-d."/>
            <person name="Kang J."/>
            <person name="Chung W.-H."/>
            <person name="Park Y.S."/>
        </authorList>
    </citation>
    <scope>NUCLEOTIDE SEQUENCE [LARGE SCALE GENOMIC DNA]</scope>
    <source>
        <strain evidence="2 3">MBLA0036</strain>
    </source>
</reference>
<dbReference type="InterPro" id="IPR052514">
    <property type="entry name" value="SAM-dependent_MTase"/>
</dbReference>
<feature type="domain" description="Methyltransferase FkbM" evidence="1">
    <location>
        <begin position="87"/>
        <end position="255"/>
    </location>
</feature>
<dbReference type="RefSeq" id="WP_157689280.1">
    <property type="nucleotide sequence ID" value="NZ_CP034345.1"/>
</dbReference>
<evidence type="ECO:0000313" key="3">
    <source>
        <dbReference type="Proteomes" id="UP000428325"/>
    </source>
</evidence>
<accession>A0A6B9F5Y6</accession>
<dbReference type="InterPro" id="IPR006342">
    <property type="entry name" value="FkbM_mtfrase"/>
</dbReference>
<dbReference type="SUPFAM" id="SSF53335">
    <property type="entry name" value="S-adenosyl-L-methionine-dependent methyltransferases"/>
    <property type="match status" value="1"/>
</dbReference>
<dbReference type="InterPro" id="IPR029063">
    <property type="entry name" value="SAM-dependent_MTases_sf"/>
</dbReference>